<evidence type="ECO:0000313" key="2">
    <source>
        <dbReference type="EMBL" id="GJT81211.1"/>
    </source>
</evidence>
<proteinExistence type="predicted"/>
<evidence type="ECO:0000313" key="3">
    <source>
        <dbReference type="Proteomes" id="UP001151760"/>
    </source>
</evidence>
<evidence type="ECO:0000256" key="1">
    <source>
        <dbReference type="SAM" id="MobiDB-lite"/>
    </source>
</evidence>
<sequence>MKNPSLDQTKGQSEGDQARKSIKRKQLKVSSLTRFFLRCDLISTKSTGNLLNQRSMVQGLMIWNNHCIKSSTHEMMMWSPVRETKFLEVYGVRYKLSTTSMPTGEHITRVQNVRHSMDMLPTWKLQKMSTQDTESLLLPVSRSWSSLVTNIWKRLLFEGRTINYTGKLTNLNLDERFALNVALRMYTRRIVIKERVEDL</sequence>
<evidence type="ECO:0008006" key="4">
    <source>
        <dbReference type="Google" id="ProtNLM"/>
    </source>
</evidence>
<organism evidence="2 3">
    <name type="scientific">Tanacetum coccineum</name>
    <dbReference type="NCBI Taxonomy" id="301880"/>
    <lineage>
        <taxon>Eukaryota</taxon>
        <taxon>Viridiplantae</taxon>
        <taxon>Streptophyta</taxon>
        <taxon>Embryophyta</taxon>
        <taxon>Tracheophyta</taxon>
        <taxon>Spermatophyta</taxon>
        <taxon>Magnoliopsida</taxon>
        <taxon>eudicotyledons</taxon>
        <taxon>Gunneridae</taxon>
        <taxon>Pentapetalae</taxon>
        <taxon>asterids</taxon>
        <taxon>campanulids</taxon>
        <taxon>Asterales</taxon>
        <taxon>Asteraceae</taxon>
        <taxon>Asteroideae</taxon>
        <taxon>Anthemideae</taxon>
        <taxon>Anthemidinae</taxon>
        <taxon>Tanacetum</taxon>
    </lineage>
</organism>
<accession>A0ABQ5H009</accession>
<comment type="caution">
    <text evidence="2">The sequence shown here is derived from an EMBL/GenBank/DDBJ whole genome shotgun (WGS) entry which is preliminary data.</text>
</comment>
<feature type="region of interest" description="Disordered" evidence="1">
    <location>
        <begin position="1"/>
        <end position="23"/>
    </location>
</feature>
<name>A0ABQ5H009_9ASTR</name>
<gene>
    <name evidence="2" type="ORF">Tco_1055553</name>
</gene>
<feature type="compositionally biased region" description="Polar residues" evidence="1">
    <location>
        <begin position="1"/>
        <end position="15"/>
    </location>
</feature>
<protein>
    <recommendedName>
        <fullName evidence="4">F-box domain-containing protein</fullName>
    </recommendedName>
</protein>
<reference evidence="2" key="2">
    <citation type="submission" date="2022-01" db="EMBL/GenBank/DDBJ databases">
        <authorList>
            <person name="Yamashiro T."/>
            <person name="Shiraishi A."/>
            <person name="Satake H."/>
            <person name="Nakayama K."/>
        </authorList>
    </citation>
    <scope>NUCLEOTIDE SEQUENCE</scope>
</reference>
<dbReference type="EMBL" id="BQNB010019062">
    <property type="protein sequence ID" value="GJT81211.1"/>
    <property type="molecule type" value="Genomic_DNA"/>
</dbReference>
<dbReference type="Proteomes" id="UP001151760">
    <property type="component" value="Unassembled WGS sequence"/>
</dbReference>
<reference evidence="2" key="1">
    <citation type="journal article" date="2022" name="Int. J. Mol. Sci.">
        <title>Draft Genome of Tanacetum Coccineum: Genomic Comparison of Closely Related Tanacetum-Family Plants.</title>
        <authorList>
            <person name="Yamashiro T."/>
            <person name="Shiraishi A."/>
            <person name="Nakayama K."/>
            <person name="Satake H."/>
        </authorList>
    </citation>
    <scope>NUCLEOTIDE SEQUENCE</scope>
</reference>
<keyword evidence="3" id="KW-1185">Reference proteome</keyword>